<evidence type="ECO:0000256" key="1">
    <source>
        <dbReference type="SAM" id="Phobius"/>
    </source>
</evidence>
<dbReference type="AlphaFoldDB" id="A0A0A9FH05"/>
<protein>
    <submittedName>
        <fullName evidence="2">Uncharacterized protein</fullName>
    </submittedName>
</protein>
<sequence length="74" mass="8903">MNINGKKMREETNYLMRKSFSLLSIPKLIIYLQRIILFLGSRNFIKLLRLVTVHQRTYFFQIIIQSNEVFAFTC</sequence>
<evidence type="ECO:0000313" key="2">
    <source>
        <dbReference type="EMBL" id="JAE12335.1"/>
    </source>
</evidence>
<accession>A0A0A9FH05</accession>
<keyword evidence="1" id="KW-0812">Transmembrane</keyword>
<keyword evidence="1" id="KW-1133">Transmembrane helix</keyword>
<name>A0A0A9FH05_ARUDO</name>
<feature type="transmembrane region" description="Helical" evidence="1">
    <location>
        <begin position="20"/>
        <end position="40"/>
    </location>
</feature>
<organism evidence="2">
    <name type="scientific">Arundo donax</name>
    <name type="common">Giant reed</name>
    <name type="synonym">Donax arundinaceus</name>
    <dbReference type="NCBI Taxonomy" id="35708"/>
    <lineage>
        <taxon>Eukaryota</taxon>
        <taxon>Viridiplantae</taxon>
        <taxon>Streptophyta</taxon>
        <taxon>Embryophyta</taxon>
        <taxon>Tracheophyta</taxon>
        <taxon>Spermatophyta</taxon>
        <taxon>Magnoliopsida</taxon>
        <taxon>Liliopsida</taxon>
        <taxon>Poales</taxon>
        <taxon>Poaceae</taxon>
        <taxon>PACMAD clade</taxon>
        <taxon>Arundinoideae</taxon>
        <taxon>Arundineae</taxon>
        <taxon>Arundo</taxon>
    </lineage>
</organism>
<reference evidence="2" key="2">
    <citation type="journal article" date="2015" name="Data Brief">
        <title>Shoot transcriptome of the giant reed, Arundo donax.</title>
        <authorList>
            <person name="Barrero R.A."/>
            <person name="Guerrero F.D."/>
            <person name="Moolhuijzen P."/>
            <person name="Goolsby J.A."/>
            <person name="Tidwell J."/>
            <person name="Bellgard S.E."/>
            <person name="Bellgard M.I."/>
        </authorList>
    </citation>
    <scope>NUCLEOTIDE SEQUENCE</scope>
    <source>
        <tissue evidence="2">Shoot tissue taken approximately 20 cm above the soil surface</tissue>
    </source>
</reference>
<dbReference type="EMBL" id="GBRH01185561">
    <property type="protein sequence ID" value="JAE12335.1"/>
    <property type="molecule type" value="Transcribed_RNA"/>
</dbReference>
<reference evidence="2" key="1">
    <citation type="submission" date="2014-09" db="EMBL/GenBank/DDBJ databases">
        <authorList>
            <person name="Magalhaes I.L.F."/>
            <person name="Oliveira U."/>
            <person name="Santos F.R."/>
            <person name="Vidigal T.H.D.A."/>
            <person name="Brescovit A.D."/>
            <person name="Santos A.J."/>
        </authorList>
    </citation>
    <scope>NUCLEOTIDE SEQUENCE</scope>
    <source>
        <tissue evidence="2">Shoot tissue taken approximately 20 cm above the soil surface</tissue>
    </source>
</reference>
<keyword evidence="1" id="KW-0472">Membrane</keyword>
<proteinExistence type="predicted"/>